<dbReference type="PANTHER" id="PTHR11829:SF388">
    <property type="entry name" value="FORK HEAD DOMAIN-CONTAINING PROTEIN L1-RELATED"/>
    <property type="match status" value="1"/>
</dbReference>
<dbReference type="CDD" id="cd00059">
    <property type="entry name" value="FH_FOX"/>
    <property type="match status" value="1"/>
</dbReference>
<dbReference type="AlphaFoldDB" id="Q3LHL6"/>
<reference evidence="5" key="1">
    <citation type="journal article" date="2006" name="Dev. Genes Evol.">
        <title>Ion flow regulates left-right asymmetry in sea urchin development.</title>
        <authorList>
            <person name="Hibino T."/>
            <person name="Ishii Y."/>
            <person name="Levin M."/>
            <person name="Nishino A."/>
        </authorList>
    </citation>
    <scope>NUCLEOTIDE SEQUENCE</scope>
</reference>
<dbReference type="GO" id="GO:0009653">
    <property type="term" value="P:anatomical structure morphogenesis"/>
    <property type="evidence" value="ECO:0007669"/>
    <property type="project" value="TreeGrafter"/>
</dbReference>
<dbReference type="Pfam" id="PF00250">
    <property type="entry name" value="Forkhead"/>
    <property type="match status" value="1"/>
</dbReference>
<keyword evidence="2" id="KW-0539">Nucleus</keyword>
<keyword evidence="1 2" id="KW-0238">DNA-binding</keyword>
<feature type="region of interest" description="Disordered" evidence="3">
    <location>
        <begin position="483"/>
        <end position="536"/>
    </location>
</feature>
<evidence type="ECO:0000256" key="2">
    <source>
        <dbReference type="PROSITE-ProRule" id="PRU00089"/>
    </source>
</evidence>
<dbReference type="PROSITE" id="PS50039">
    <property type="entry name" value="FORK_HEAD_3"/>
    <property type="match status" value="1"/>
</dbReference>
<dbReference type="PANTHER" id="PTHR11829">
    <property type="entry name" value="FORKHEAD BOX PROTEIN"/>
    <property type="match status" value="1"/>
</dbReference>
<evidence type="ECO:0000256" key="3">
    <source>
        <dbReference type="SAM" id="MobiDB-lite"/>
    </source>
</evidence>
<feature type="region of interest" description="Disordered" evidence="3">
    <location>
        <begin position="138"/>
        <end position="169"/>
    </location>
</feature>
<feature type="compositionally biased region" description="Low complexity" evidence="3">
    <location>
        <begin position="261"/>
        <end position="271"/>
    </location>
</feature>
<dbReference type="InterPro" id="IPR001766">
    <property type="entry name" value="Fork_head_dom"/>
</dbReference>
<dbReference type="InterPro" id="IPR036388">
    <property type="entry name" value="WH-like_DNA-bd_sf"/>
</dbReference>
<dbReference type="InterPro" id="IPR036390">
    <property type="entry name" value="WH_DNA-bd_sf"/>
</dbReference>
<dbReference type="GO" id="GO:0000978">
    <property type="term" value="F:RNA polymerase II cis-regulatory region sequence-specific DNA binding"/>
    <property type="evidence" value="ECO:0007669"/>
    <property type="project" value="TreeGrafter"/>
</dbReference>
<dbReference type="InterPro" id="IPR050211">
    <property type="entry name" value="FOX_domain-containing"/>
</dbReference>
<dbReference type="GO" id="GO:0005634">
    <property type="term" value="C:nucleus"/>
    <property type="evidence" value="ECO:0007669"/>
    <property type="project" value="UniProtKB-SubCell"/>
</dbReference>
<feature type="DNA-binding region" description="Fork-head" evidence="2">
    <location>
        <begin position="31"/>
        <end position="132"/>
    </location>
</feature>
<comment type="subcellular location">
    <subcellularLocation>
        <location evidence="2">Nucleus</location>
    </subcellularLocation>
</comment>
<dbReference type="GO" id="GO:0030154">
    <property type="term" value="P:cell differentiation"/>
    <property type="evidence" value="ECO:0007669"/>
    <property type="project" value="TreeGrafter"/>
</dbReference>
<dbReference type="SUPFAM" id="SSF46785">
    <property type="entry name" value="Winged helix' DNA-binding domain"/>
    <property type="match status" value="1"/>
</dbReference>
<gene>
    <name evidence="5" type="primary">HpFoxFQ-like</name>
</gene>
<feature type="region of interest" description="Disordered" evidence="3">
    <location>
        <begin position="348"/>
        <end position="372"/>
    </location>
</feature>
<organism evidence="5">
    <name type="scientific">Hemicentrotus pulcherrimus</name>
    <name type="common">Sea urchin</name>
    <name type="synonym">Strongylocentrotus pulcherrimus</name>
    <dbReference type="NCBI Taxonomy" id="7650"/>
    <lineage>
        <taxon>Eukaryota</taxon>
        <taxon>Metazoa</taxon>
        <taxon>Echinodermata</taxon>
        <taxon>Eleutherozoa</taxon>
        <taxon>Echinozoa</taxon>
        <taxon>Echinoidea</taxon>
        <taxon>Euechinoidea</taxon>
        <taxon>Echinacea</taxon>
        <taxon>Camarodonta</taxon>
        <taxon>Echinidea</taxon>
        <taxon>Strongylocentrotidae</taxon>
        <taxon>Hemicentrotus</taxon>
    </lineage>
</organism>
<dbReference type="SMART" id="SM00339">
    <property type="entry name" value="FH"/>
    <property type="match status" value="1"/>
</dbReference>
<protein>
    <submittedName>
        <fullName evidence="5">Winged-helix domain-containing putative tarnscription factor</fullName>
    </submittedName>
</protein>
<accession>Q3LHL6</accession>
<dbReference type="PRINTS" id="PR00053">
    <property type="entry name" value="FORKHEAD"/>
</dbReference>
<proteinExistence type="evidence at transcript level"/>
<feature type="compositionally biased region" description="Basic and acidic residues" evidence="3">
    <location>
        <begin position="483"/>
        <end position="493"/>
    </location>
</feature>
<evidence type="ECO:0000259" key="4">
    <source>
        <dbReference type="PROSITE" id="PS50039"/>
    </source>
</evidence>
<dbReference type="Gene3D" id="1.10.10.10">
    <property type="entry name" value="Winged helix-like DNA-binding domain superfamily/Winged helix DNA-binding domain"/>
    <property type="match status" value="1"/>
</dbReference>
<feature type="compositionally biased region" description="Low complexity" evidence="3">
    <location>
        <begin position="348"/>
        <end position="368"/>
    </location>
</feature>
<evidence type="ECO:0000313" key="5">
    <source>
        <dbReference type="EMBL" id="BAE45343.1"/>
    </source>
</evidence>
<feature type="domain" description="Fork-head" evidence="4">
    <location>
        <begin position="31"/>
        <end position="132"/>
    </location>
</feature>
<feature type="compositionally biased region" description="Basic residues" evidence="3">
    <location>
        <begin position="138"/>
        <end position="147"/>
    </location>
</feature>
<sequence length="549" mass="61475">MEGQTDAIRAIDVAADIAPPRNGKKPSRVDLPGYTYAELITMAIQSSPSRMMTIVDIQAFFRDRFPCFRTSYKGWHNSIRHNLSARECFYKVPIVDKRQKCRTHYWMINPSCSHCRDGNGLLQEAQQWRTRRMMAKNVVRKKRRGSKKNGSSTTTRNADGLDSKVTEKKGSCKNAQLPCQPFTPRTPPMHPMEYTQVSSLDQFTHGSRPPSHQGSNWAYPTTFLTRHQPACRECGDDMTGDCEYCVILEVDDEPPAPIRYSSSLSSPPDCLSARDESIGTTSQTLSHFKPSVKEEPGIQQLALKDDSVLDDIVDKQDLFQTDDNFDASVYNVGGHIESHQHSGTIVPTSMPTSLPPSLSSSPAPSSPMQYPVDLSRQSSCRASGYAVSPTLPDCPRYQAHPNLPCTSPPPFNYYKGMQPFFFFQDQGYHLDQSDRLVIDPRCHVADTTKGFYRYSSEDIVSSCHRSSEVTGAVDLSVHHQSEFIGRTDDERQPTPEYQPTALCTDSHGQWTPPPSPFTTVSPPDTHPTSRLPDSRHASWANLVSSRDLM</sequence>
<evidence type="ECO:0000256" key="1">
    <source>
        <dbReference type="ARBA" id="ARBA00023125"/>
    </source>
</evidence>
<feature type="compositionally biased region" description="Polar residues" evidence="3">
    <location>
        <begin position="495"/>
        <end position="509"/>
    </location>
</feature>
<dbReference type="EMBL" id="AB191390">
    <property type="protein sequence ID" value="BAE45343.1"/>
    <property type="molecule type" value="mRNA"/>
</dbReference>
<feature type="region of interest" description="Disordered" evidence="3">
    <location>
        <begin position="261"/>
        <end position="293"/>
    </location>
</feature>
<dbReference type="GO" id="GO:0000981">
    <property type="term" value="F:DNA-binding transcription factor activity, RNA polymerase II-specific"/>
    <property type="evidence" value="ECO:0007669"/>
    <property type="project" value="TreeGrafter"/>
</dbReference>
<feature type="compositionally biased region" description="Basic and acidic residues" evidence="3">
    <location>
        <begin position="159"/>
        <end position="169"/>
    </location>
</feature>
<name>Q3LHL6_HEMPU</name>